<evidence type="ECO:0000313" key="1">
    <source>
        <dbReference type="EMBL" id="KAF6057986.1"/>
    </source>
</evidence>
<organism evidence="1 2">
    <name type="scientific">Candida parapsilosis</name>
    <name type="common">Yeast</name>
    <dbReference type="NCBI Taxonomy" id="5480"/>
    <lineage>
        <taxon>Eukaryota</taxon>
        <taxon>Fungi</taxon>
        <taxon>Dikarya</taxon>
        <taxon>Ascomycota</taxon>
        <taxon>Saccharomycotina</taxon>
        <taxon>Pichiomycetes</taxon>
        <taxon>Debaryomycetaceae</taxon>
        <taxon>Candida/Lodderomyces clade</taxon>
        <taxon>Candida</taxon>
    </lineage>
</organism>
<dbReference type="Pfam" id="PF10428">
    <property type="entry name" value="SOG2"/>
    <property type="match status" value="2"/>
</dbReference>
<dbReference type="EMBL" id="JABWAB010000002">
    <property type="protein sequence ID" value="KAF6057986.1"/>
    <property type="molecule type" value="Genomic_DNA"/>
</dbReference>
<dbReference type="AlphaFoldDB" id="A0A8X7NMK3"/>
<proteinExistence type="predicted"/>
<gene>
    <name evidence="1" type="ORF">FOB60_001448</name>
</gene>
<accession>A0A8X7NMK3</accession>
<evidence type="ECO:0000313" key="2">
    <source>
        <dbReference type="Proteomes" id="UP000590412"/>
    </source>
</evidence>
<dbReference type="Proteomes" id="UP000590412">
    <property type="component" value="Unassembled WGS sequence"/>
</dbReference>
<sequence>MDLLQENLTKFVSRIDVCFIRMLYLSIFGSFNELRNAYILLTTKPKVGESKLKLTINTNVGSSFNEVDEKLYATVESAIANAQTIFTELNKDVHRGASANAASVSSSVAAKVKDLGNVCGSSLDITKRLNTKLITIRNNPSHATKKQFAEDTNQFLKSIVQILAAVKSIVVDIPILEDVRAPMSSLTKSPKRLPTCWKFHLINLIVGFGNKPAGSNGPVPVRNPIAGPPNLSTVNLPDAQTSIMPTNGPLTAPPQSSGQMFAKNGMNPFDKLILSKNEET</sequence>
<comment type="caution">
    <text evidence="1">The sequence shown here is derived from an EMBL/GenBank/DDBJ whole genome shotgun (WGS) entry which is preliminary data.</text>
</comment>
<name>A0A8X7NMK3_CANPA</name>
<protein>
    <submittedName>
        <fullName evidence="1">RAM signaling pathway family protein</fullName>
    </submittedName>
</protein>
<dbReference type="InterPro" id="IPR019487">
    <property type="entry name" value="RAM_signalling_pathway_SOG2"/>
</dbReference>
<reference evidence="1" key="1">
    <citation type="submission" date="2020-03" db="EMBL/GenBank/DDBJ databases">
        <title>FDA dAtabase for Regulatory Grade micrObial Sequences (FDA-ARGOS): Supporting development and validation of Infectious Disease Dx tests.</title>
        <authorList>
            <person name="Campos J."/>
            <person name="Goldberg B."/>
            <person name="Tallon L."/>
            <person name="Sadzewicz L."/>
            <person name="Vavikolanu K."/>
            <person name="Mehta A."/>
            <person name="Aluvathingal J."/>
            <person name="Nadendla S."/>
            <person name="Nandy P."/>
            <person name="Geyer C."/>
            <person name="Yan Y."/>
            <person name="Sichtig H."/>
        </authorList>
    </citation>
    <scope>NUCLEOTIDE SEQUENCE [LARGE SCALE GENOMIC DNA]</scope>
    <source>
        <strain evidence="1">FDAARGOS_652</strain>
    </source>
</reference>